<evidence type="ECO:0000313" key="4">
    <source>
        <dbReference type="Proteomes" id="UP000198939"/>
    </source>
</evidence>
<dbReference type="Proteomes" id="UP000198939">
    <property type="component" value="Unassembled WGS sequence"/>
</dbReference>
<evidence type="ECO:0000313" key="3">
    <source>
        <dbReference type="EMBL" id="SEN67280.1"/>
    </source>
</evidence>
<comment type="caution">
    <text evidence="3">The sequence shown here is derived from an EMBL/GenBank/DDBJ whole genome shotgun (WGS) entry which is preliminary data.</text>
</comment>
<feature type="region of interest" description="Disordered" evidence="1">
    <location>
        <begin position="47"/>
        <end position="71"/>
    </location>
</feature>
<keyword evidence="2" id="KW-0732">Signal</keyword>
<protein>
    <submittedName>
        <fullName evidence="3">Uncharacterized protein</fullName>
    </submittedName>
</protein>
<feature type="signal peptide" evidence="2">
    <location>
        <begin position="1"/>
        <end position="45"/>
    </location>
</feature>
<feature type="chain" id="PRO_5047035605" evidence="2">
    <location>
        <begin position="46"/>
        <end position="93"/>
    </location>
</feature>
<evidence type="ECO:0000256" key="2">
    <source>
        <dbReference type="SAM" id="SignalP"/>
    </source>
</evidence>
<evidence type="ECO:0000256" key="1">
    <source>
        <dbReference type="SAM" id="MobiDB-lite"/>
    </source>
</evidence>
<keyword evidence="4" id="KW-1185">Reference proteome</keyword>
<name>A0ABY1AJ25_9HYPH</name>
<dbReference type="RefSeq" id="WP_143147469.1">
    <property type="nucleotide sequence ID" value="NZ_FNXB01000008.1"/>
</dbReference>
<dbReference type="EMBL" id="FOCV01000006">
    <property type="protein sequence ID" value="SEN67280.1"/>
    <property type="molecule type" value="Genomic_DNA"/>
</dbReference>
<sequence length="93" mass="10389">MTSRRRENPAKLTPLERVKNLQKQTEAVIALLCLSVLTVSSSAQAIDLSPFPGPNHTGVPKGTELTPYTGPLRNYRTERLRGLRANHVVRRWG</sequence>
<reference evidence="3 4" key="1">
    <citation type="submission" date="2016-10" db="EMBL/GenBank/DDBJ databases">
        <authorList>
            <person name="Varghese N."/>
            <person name="Submissions S."/>
        </authorList>
    </citation>
    <scope>NUCLEOTIDE SEQUENCE [LARGE SCALE GENOMIC DNA]</scope>
    <source>
        <strain evidence="3 4">CGMCC 1.7071</strain>
    </source>
</reference>
<organism evidence="3 4">
    <name type="scientific">Rhizobium tibeticum</name>
    <dbReference type="NCBI Taxonomy" id="501024"/>
    <lineage>
        <taxon>Bacteria</taxon>
        <taxon>Pseudomonadati</taxon>
        <taxon>Pseudomonadota</taxon>
        <taxon>Alphaproteobacteria</taxon>
        <taxon>Hyphomicrobiales</taxon>
        <taxon>Rhizobiaceae</taxon>
        <taxon>Rhizobium/Agrobacterium group</taxon>
        <taxon>Rhizobium</taxon>
    </lineage>
</organism>
<gene>
    <name evidence="3" type="ORF">SAMN05216228_1006115</name>
</gene>
<accession>A0ABY1AJ25</accession>
<proteinExistence type="predicted"/>